<accession>A0AAE0XVA2</accession>
<reference evidence="1" key="1">
    <citation type="journal article" date="2023" name="G3 (Bethesda)">
        <title>A reference genome for the long-term kleptoplast-retaining sea slug Elysia crispata morphotype clarki.</title>
        <authorList>
            <person name="Eastman K.E."/>
            <person name="Pendleton A.L."/>
            <person name="Shaikh M.A."/>
            <person name="Suttiyut T."/>
            <person name="Ogas R."/>
            <person name="Tomko P."/>
            <person name="Gavelis G."/>
            <person name="Widhalm J.R."/>
            <person name="Wisecaver J.H."/>
        </authorList>
    </citation>
    <scope>NUCLEOTIDE SEQUENCE</scope>
    <source>
        <strain evidence="1">ECLA1</strain>
    </source>
</reference>
<organism evidence="1 2">
    <name type="scientific">Elysia crispata</name>
    <name type="common">lettuce slug</name>
    <dbReference type="NCBI Taxonomy" id="231223"/>
    <lineage>
        <taxon>Eukaryota</taxon>
        <taxon>Metazoa</taxon>
        <taxon>Spiralia</taxon>
        <taxon>Lophotrochozoa</taxon>
        <taxon>Mollusca</taxon>
        <taxon>Gastropoda</taxon>
        <taxon>Heterobranchia</taxon>
        <taxon>Euthyneura</taxon>
        <taxon>Panpulmonata</taxon>
        <taxon>Sacoglossa</taxon>
        <taxon>Placobranchoidea</taxon>
        <taxon>Plakobranchidae</taxon>
        <taxon>Elysia</taxon>
    </lineage>
</organism>
<keyword evidence="2" id="KW-1185">Reference proteome</keyword>
<evidence type="ECO:0000313" key="1">
    <source>
        <dbReference type="EMBL" id="KAK3712432.1"/>
    </source>
</evidence>
<comment type="caution">
    <text evidence="1">The sequence shown here is derived from an EMBL/GenBank/DDBJ whole genome shotgun (WGS) entry which is preliminary data.</text>
</comment>
<dbReference type="Proteomes" id="UP001283361">
    <property type="component" value="Unassembled WGS sequence"/>
</dbReference>
<name>A0AAE0XVA2_9GAST</name>
<sequence length="125" mass="14180">MVSVTRYHSEIGKRVQYHGECYQISLRDERESNTMSAANPLYQCDITCQSATIPLYQCDITRQSATTPLDHCGITRLSVITPLYECVITRQSATTPLYECVIIPTVSMRYNPSRVLPTHCINAYL</sequence>
<proteinExistence type="predicted"/>
<gene>
    <name evidence="1" type="ORF">RRG08_002762</name>
</gene>
<dbReference type="AlphaFoldDB" id="A0AAE0XVA2"/>
<dbReference type="EMBL" id="JAWDGP010007584">
    <property type="protein sequence ID" value="KAK3712432.1"/>
    <property type="molecule type" value="Genomic_DNA"/>
</dbReference>
<protein>
    <submittedName>
        <fullName evidence="1">Uncharacterized protein</fullName>
    </submittedName>
</protein>
<evidence type="ECO:0000313" key="2">
    <source>
        <dbReference type="Proteomes" id="UP001283361"/>
    </source>
</evidence>